<evidence type="ECO:0000313" key="3">
    <source>
        <dbReference type="EMBL" id="KIL39367.1"/>
    </source>
</evidence>
<gene>
    <name evidence="3" type="ORF">SD70_20865</name>
</gene>
<evidence type="ECO:0000313" key="4">
    <source>
        <dbReference type="Proteomes" id="UP000031967"/>
    </source>
</evidence>
<evidence type="ECO:0008006" key="5">
    <source>
        <dbReference type="Google" id="ProtNLM"/>
    </source>
</evidence>
<dbReference type="Proteomes" id="UP000031967">
    <property type="component" value="Unassembled WGS sequence"/>
</dbReference>
<proteinExistence type="predicted"/>
<reference evidence="3 4" key="1">
    <citation type="submission" date="2014-12" db="EMBL/GenBank/DDBJ databases">
        <title>Draft genome sequence of Paenibacillus kamchatkensis strain B-2647.</title>
        <authorList>
            <person name="Karlyshev A.V."/>
            <person name="Kudryashova E.B."/>
        </authorList>
    </citation>
    <scope>NUCLEOTIDE SEQUENCE [LARGE SCALE GENOMIC DNA]</scope>
    <source>
        <strain evidence="3 4">VKM B-2647</strain>
    </source>
</reference>
<dbReference type="EMBL" id="JXAK01000039">
    <property type="protein sequence ID" value="KIL39367.1"/>
    <property type="molecule type" value="Genomic_DNA"/>
</dbReference>
<keyword evidence="2" id="KW-1133">Transmembrane helix</keyword>
<feature type="region of interest" description="Disordered" evidence="1">
    <location>
        <begin position="1"/>
        <end position="20"/>
    </location>
</feature>
<evidence type="ECO:0000256" key="2">
    <source>
        <dbReference type="SAM" id="Phobius"/>
    </source>
</evidence>
<keyword evidence="2" id="KW-0812">Transmembrane</keyword>
<evidence type="ECO:0000256" key="1">
    <source>
        <dbReference type="SAM" id="MobiDB-lite"/>
    </source>
</evidence>
<protein>
    <recommendedName>
        <fullName evidence="5">ABC transmembrane type-1 domain-containing protein</fullName>
    </recommendedName>
</protein>
<feature type="compositionally biased region" description="Basic and acidic residues" evidence="1">
    <location>
        <begin position="8"/>
        <end position="20"/>
    </location>
</feature>
<keyword evidence="4" id="KW-1185">Reference proteome</keyword>
<organism evidence="3 4">
    <name type="scientific">Gordoniibacillus kamchatkensis</name>
    <dbReference type="NCBI Taxonomy" id="1590651"/>
    <lineage>
        <taxon>Bacteria</taxon>
        <taxon>Bacillati</taxon>
        <taxon>Bacillota</taxon>
        <taxon>Bacilli</taxon>
        <taxon>Bacillales</taxon>
        <taxon>Paenibacillaceae</taxon>
        <taxon>Gordoniibacillus</taxon>
    </lineage>
</organism>
<comment type="caution">
    <text evidence="3">The sequence shown here is derived from an EMBL/GenBank/DDBJ whole genome shotgun (WGS) entry which is preliminary data.</text>
</comment>
<name>A0ABR5AEQ6_9BACL</name>
<accession>A0ABR5AEQ6</accession>
<sequence>MLNINEQNSDKRDNENDSRNATDLYINPRLLQRFGKRLQNFLPLKRLDDKIRGSSVMITLSIILMNAVSSTIIILAMTTSLIPMLSKAYDSKLIILEIGTYFIVRRLKNQTIRIFCRDHSYSLARRG</sequence>
<feature type="transmembrane region" description="Helical" evidence="2">
    <location>
        <begin position="56"/>
        <end position="82"/>
    </location>
</feature>
<keyword evidence="2" id="KW-0472">Membrane</keyword>